<feature type="non-terminal residue" evidence="1">
    <location>
        <position position="225"/>
    </location>
</feature>
<gene>
    <name evidence="1" type="ORF">JMJ35_009282</name>
</gene>
<protein>
    <submittedName>
        <fullName evidence="1">Uncharacterized protein</fullName>
    </submittedName>
</protein>
<reference evidence="1" key="1">
    <citation type="submission" date="2023-03" db="EMBL/GenBank/DDBJ databases">
        <title>Complete genome of Cladonia borealis.</title>
        <authorList>
            <person name="Park H."/>
        </authorList>
    </citation>
    <scope>NUCLEOTIDE SEQUENCE</scope>
    <source>
        <strain evidence="1">ANT050790</strain>
    </source>
</reference>
<keyword evidence="2" id="KW-1185">Reference proteome</keyword>
<dbReference type="EMBL" id="JAFEKC020000021">
    <property type="protein sequence ID" value="KAK0508198.1"/>
    <property type="molecule type" value="Genomic_DNA"/>
</dbReference>
<evidence type="ECO:0000313" key="1">
    <source>
        <dbReference type="EMBL" id="KAK0508198.1"/>
    </source>
</evidence>
<sequence length="225" mass="24785">MAAKTILHSSWKENLQAHRDNIFFALSTENLTYTHMRSALAVQQASNTSLQLKAAAASFEGLKEEVDSLKNSKPDEPAWKAKLDAKRQEMRQKSNDAIGASFDAAADYIQELTKEQQEPTLDVFNGLTNLIAKAAEFVFRKIKELMESLVDFLRGIWDKVVTTYNSVKSFISNAISGLIGQREKLEAIQLSTRESGVFEGSITFPGSVSLGQAATMVDTTCGVLD</sequence>
<comment type="caution">
    <text evidence="1">The sequence shown here is derived from an EMBL/GenBank/DDBJ whole genome shotgun (WGS) entry which is preliminary data.</text>
</comment>
<dbReference type="Proteomes" id="UP001166286">
    <property type="component" value="Unassembled WGS sequence"/>
</dbReference>
<evidence type="ECO:0000313" key="2">
    <source>
        <dbReference type="Proteomes" id="UP001166286"/>
    </source>
</evidence>
<organism evidence="1 2">
    <name type="scientific">Cladonia borealis</name>
    <dbReference type="NCBI Taxonomy" id="184061"/>
    <lineage>
        <taxon>Eukaryota</taxon>
        <taxon>Fungi</taxon>
        <taxon>Dikarya</taxon>
        <taxon>Ascomycota</taxon>
        <taxon>Pezizomycotina</taxon>
        <taxon>Lecanoromycetes</taxon>
        <taxon>OSLEUM clade</taxon>
        <taxon>Lecanoromycetidae</taxon>
        <taxon>Lecanorales</taxon>
        <taxon>Lecanorineae</taxon>
        <taxon>Cladoniaceae</taxon>
        <taxon>Cladonia</taxon>
    </lineage>
</organism>
<accession>A0AA39UXZ6</accession>
<proteinExistence type="predicted"/>
<name>A0AA39UXZ6_9LECA</name>
<dbReference type="AlphaFoldDB" id="A0AA39UXZ6"/>